<dbReference type="PANTHER" id="PTHR30157">
    <property type="entry name" value="FERRIC REDUCTASE, NADPH-DEPENDENT"/>
    <property type="match status" value="1"/>
</dbReference>
<protein>
    <submittedName>
        <fullName evidence="2">NADPH-dependent ferric siderophore reductase</fullName>
    </submittedName>
</protein>
<gene>
    <name evidence="2" type="ORF">HNR67_003283</name>
</gene>
<dbReference type="InterPro" id="IPR029063">
    <property type="entry name" value="SAM-dependent_MTases_sf"/>
</dbReference>
<dbReference type="InterPro" id="IPR007037">
    <property type="entry name" value="SIP_rossman_dom"/>
</dbReference>
<comment type="caution">
    <text evidence="2">The sequence shown here is derived from an EMBL/GenBank/DDBJ whole genome shotgun (WGS) entry which is preliminary data.</text>
</comment>
<dbReference type="Gene3D" id="3.40.50.150">
    <property type="entry name" value="Vaccinia Virus protein VP39"/>
    <property type="match status" value="1"/>
</dbReference>
<dbReference type="Pfam" id="PF13649">
    <property type="entry name" value="Methyltransf_25"/>
    <property type="match status" value="1"/>
</dbReference>
<organism evidence="2 3">
    <name type="scientific">Crossiella cryophila</name>
    <dbReference type="NCBI Taxonomy" id="43355"/>
    <lineage>
        <taxon>Bacteria</taxon>
        <taxon>Bacillati</taxon>
        <taxon>Actinomycetota</taxon>
        <taxon>Actinomycetes</taxon>
        <taxon>Pseudonocardiales</taxon>
        <taxon>Pseudonocardiaceae</taxon>
        <taxon>Crossiella</taxon>
    </lineage>
</organism>
<dbReference type="AlphaFoldDB" id="A0A7W7FTN0"/>
<dbReference type="Gene3D" id="2.40.30.10">
    <property type="entry name" value="Translation factors"/>
    <property type="match status" value="1"/>
</dbReference>
<evidence type="ECO:0000313" key="2">
    <source>
        <dbReference type="EMBL" id="MBB4677165.1"/>
    </source>
</evidence>
<dbReference type="PROSITE" id="PS51384">
    <property type="entry name" value="FAD_FR"/>
    <property type="match status" value="1"/>
</dbReference>
<keyword evidence="3" id="KW-1185">Reference proteome</keyword>
<dbReference type="InterPro" id="IPR039374">
    <property type="entry name" value="SIP_fam"/>
</dbReference>
<dbReference type="RefSeq" id="WP_185003084.1">
    <property type="nucleotide sequence ID" value="NZ_BAAAUI010000055.1"/>
</dbReference>
<dbReference type="PANTHER" id="PTHR30157:SF0">
    <property type="entry name" value="NADPH-DEPENDENT FERRIC-CHELATE REDUCTASE"/>
    <property type="match status" value="1"/>
</dbReference>
<dbReference type="InterPro" id="IPR041698">
    <property type="entry name" value="Methyltransf_25"/>
</dbReference>
<dbReference type="EMBL" id="JACHMH010000001">
    <property type="protein sequence ID" value="MBB4677165.1"/>
    <property type="molecule type" value="Genomic_DNA"/>
</dbReference>
<evidence type="ECO:0000313" key="3">
    <source>
        <dbReference type="Proteomes" id="UP000533598"/>
    </source>
</evidence>
<proteinExistence type="predicted"/>
<dbReference type="CDD" id="cd02440">
    <property type="entry name" value="AdoMet_MTases"/>
    <property type="match status" value="1"/>
</dbReference>
<accession>A0A7W7FTN0</accession>
<dbReference type="InterPro" id="IPR017927">
    <property type="entry name" value="FAD-bd_FR_type"/>
</dbReference>
<sequence length="473" mass="51770">MTEPLVAHIRVTEVRRLSPHLTRVSFTGPGLENLEIWPDQQLKLCFPRPGQTEPVLPEPQADGDAMRWYQAYLAIPAAERAVMRSYTVRAYHPESATIDVDFVLHGNESGPATAWAAGARVGDVLGRYGPDAQYARPLGESDWLLLAGDQTALPAIATLLASLPAGKKALVYLEVPDAAEEQQLDSAAEIEVHWVHRTGPEVLLNAVRAAKFPSGNGFAWLAGEAGAVRALRRHLVTERGMSKRAIEFSGYWRLKLTQDDAPTEEELAEIQERLDPNAFEQSYAEGATPWVIGEPQPVMLDLAARGEFRGAVLDAGCGDGWHTIELTRLGHDVLGVDYAPRAIAQARTNAIRAQVPARFELADALDLGEQPQYDTVLDSALFHVFGNRDRPAYVRSLHRVCRPGAVVHLLALSDKGPGYGPEISDSVIRTAFAEGWVIEELIDSQYRGVVGRNADGGNQLGDLPAWLARIRRV</sequence>
<dbReference type="GO" id="GO:0016491">
    <property type="term" value="F:oxidoreductase activity"/>
    <property type="evidence" value="ECO:0007669"/>
    <property type="project" value="InterPro"/>
</dbReference>
<dbReference type="Pfam" id="PF04954">
    <property type="entry name" value="SIP"/>
    <property type="match status" value="1"/>
</dbReference>
<dbReference type="Gene3D" id="3.40.50.80">
    <property type="entry name" value="Nucleotide-binding domain of ferredoxin-NADP reductase (FNR) module"/>
    <property type="match status" value="1"/>
</dbReference>
<reference evidence="2 3" key="1">
    <citation type="submission" date="2020-08" db="EMBL/GenBank/DDBJ databases">
        <title>Sequencing the genomes of 1000 actinobacteria strains.</title>
        <authorList>
            <person name="Klenk H.-P."/>
        </authorList>
    </citation>
    <scope>NUCLEOTIDE SEQUENCE [LARGE SCALE GENOMIC DNA]</scope>
    <source>
        <strain evidence="2 3">DSM 44230</strain>
    </source>
</reference>
<dbReference type="Proteomes" id="UP000533598">
    <property type="component" value="Unassembled WGS sequence"/>
</dbReference>
<dbReference type="InterPro" id="IPR017938">
    <property type="entry name" value="Riboflavin_synthase-like_b-brl"/>
</dbReference>
<dbReference type="InterPro" id="IPR013113">
    <property type="entry name" value="SIP_FAD-bd"/>
</dbReference>
<name>A0A7W7FTN0_9PSEU</name>
<dbReference type="SUPFAM" id="SSF53335">
    <property type="entry name" value="S-adenosyl-L-methionine-dependent methyltransferases"/>
    <property type="match status" value="1"/>
</dbReference>
<evidence type="ECO:0000259" key="1">
    <source>
        <dbReference type="PROSITE" id="PS51384"/>
    </source>
</evidence>
<dbReference type="CDD" id="cd06193">
    <property type="entry name" value="siderophore_interacting"/>
    <property type="match status" value="1"/>
</dbReference>
<dbReference type="InterPro" id="IPR039261">
    <property type="entry name" value="FNR_nucleotide-bd"/>
</dbReference>
<dbReference type="SUPFAM" id="SSF63380">
    <property type="entry name" value="Riboflavin synthase domain-like"/>
    <property type="match status" value="1"/>
</dbReference>
<dbReference type="Pfam" id="PF08021">
    <property type="entry name" value="FAD_binding_9"/>
    <property type="match status" value="1"/>
</dbReference>
<feature type="domain" description="FAD-binding FR-type" evidence="1">
    <location>
        <begin position="4"/>
        <end position="137"/>
    </location>
</feature>